<dbReference type="OrthoDB" id="9803541at2"/>
<dbReference type="AlphaFoldDB" id="A0A2M9A8Q8"/>
<evidence type="ECO:0000256" key="4">
    <source>
        <dbReference type="ARBA" id="ARBA00035171"/>
    </source>
</evidence>
<evidence type="ECO:0000313" key="8">
    <source>
        <dbReference type="Proteomes" id="UP000231134"/>
    </source>
</evidence>
<keyword evidence="3 5" id="KW-0687">Ribonucleoprotein</keyword>
<dbReference type="Pfam" id="PF01245">
    <property type="entry name" value="Ribosomal_L19"/>
    <property type="match status" value="1"/>
</dbReference>
<proteinExistence type="inferred from homology"/>
<dbReference type="GO" id="GO:0003735">
    <property type="term" value="F:structural constituent of ribosome"/>
    <property type="evidence" value="ECO:0007669"/>
    <property type="project" value="InterPro"/>
</dbReference>
<dbReference type="InterPro" id="IPR008991">
    <property type="entry name" value="Translation_prot_SH3-like_sf"/>
</dbReference>
<dbReference type="InterPro" id="IPR001857">
    <property type="entry name" value="Ribosomal_bL19"/>
</dbReference>
<dbReference type="GO" id="GO:0022625">
    <property type="term" value="C:cytosolic large ribosomal subunit"/>
    <property type="evidence" value="ECO:0007669"/>
    <property type="project" value="TreeGrafter"/>
</dbReference>
<dbReference type="PANTHER" id="PTHR15680">
    <property type="entry name" value="RIBOSOMAL PROTEIN L19"/>
    <property type="match status" value="1"/>
</dbReference>
<dbReference type="RefSeq" id="WP_100425975.1">
    <property type="nucleotide sequence ID" value="NZ_JAQXKX010000036.1"/>
</dbReference>
<dbReference type="PANTHER" id="PTHR15680:SF9">
    <property type="entry name" value="LARGE RIBOSOMAL SUBUNIT PROTEIN BL19M"/>
    <property type="match status" value="1"/>
</dbReference>
<keyword evidence="8" id="KW-1185">Reference proteome</keyword>
<evidence type="ECO:0000256" key="2">
    <source>
        <dbReference type="ARBA" id="ARBA00022980"/>
    </source>
</evidence>
<dbReference type="NCBIfam" id="TIGR01024">
    <property type="entry name" value="rplS_bact"/>
    <property type="match status" value="1"/>
</dbReference>
<evidence type="ECO:0000313" key="7">
    <source>
        <dbReference type="EMBL" id="PJJ42084.1"/>
    </source>
</evidence>
<comment type="caution">
    <text evidence="7">The sequence shown here is derived from an EMBL/GenBank/DDBJ whole genome shotgun (WGS) entry which is preliminary data.</text>
</comment>
<reference evidence="7 8" key="1">
    <citation type="submission" date="2017-11" db="EMBL/GenBank/DDBJ databases">
        <title>Animal gut microbial communities from fecal samples from Wisconsin, USA.</title>
        <authorList>
            <person name="Neumann A."/>
        </authorList>
    </citation>
    <scope>NUCLEOTIDE SEQUENCE [LARGE SCALE GENOMIC DNA]</scope>
    <source>
        <strain evidence="7 8">UWS3</strain>
    </source>
</reference>
<comment type="similarity">
    <text evidence="1 5 6">Belongs to the bacterial ribosomal protein bL19 family.</text>
</comment>
<dbReference type="Gene3D" id="2.30.30.790">
    <property type="match status" value="1"/>
</dbReference>
<sequence length="116" mass="13030">MSLNIEAIQNENKKTDIPAIRTGDTITVNVKVLEGSKERIQPFKGVVIQMKKNTGLGATVTVRKTTDGVAIERIFPVHSPRIASFEINRAGKVHQARIYYMRKLQGKAARIEKRED</sequence>
<dbReference type="EMBL" id="PGEX01000001">
    <property type="protein sequence ID" value="PJJ42084.1"/>
    <property type="molecule type" value="Genomic_DNA"/>
</dbReference>
<dbReference type="PIRSF" id="PIRSF002191">
    <property type="entry name" value="Ribosomal_L19"/>
    <property type="match status" value="1"/>
</dbReference>
<dbReference type="GO" id="GO:0006412">
    <property type="term" value="P:translation"/>
    <property type="evidence" value="ECO:0007669"/>
    <property type="project" value="UniProtKB-UniRule"/>
</dbReference>
<evidence type="ECO:0000256" key="6">
    <source>
        <dbReference type="RuleBase" id="RU000559"/>
    </source>
</evidence>
<dbReference type="PRINTS" id="PR00061">
    <property type="entry name" value="RIBOSOMALL19"/>
</dbReference>
<comment type="function">
    <text evidence="5 6">This protein is located at the 30S-50S ribosomal subunit interface and may play a role in the structure and function of the aminoacyl-tRNA binding site.</text>
</comment>
<dbReference type="Proteomes" id="UP000231134">
    <property type="component" value="Unassembled WGS sequence"/>
</dbReference>
<dbReference type="InterPro" id="IPR038657">
    <property type="entry name" value="Ribosomal_bL19_sf"/>
</dbReference>
<accession>A0A2M9A8Q8</accession>
<name>A0A2M9A8Q8_9BACT</name>
<evidence type="ECO:0000256" key="1">
    <source>
        <dbReference type="ARBA" id="ARBA00005781"/>
    </source>
</evidence>
<evidence type="ECO:0000256" key="3">
    <source>
        <dbReference type="ARBA" id="ARBA00023274"/>
    </source>
</evidence>
<gene>
    <name evidence="5" type="primary">rplS</name>
    <name evidence="7" type="ORF">BGX16_2100</name>
</gene>
<dbReference type="HAMAP" id="MF_00402">
    <property type="entry name" value="Ribosomal_bL19"/>
    <property type="match status" value="1"/>
</dbReference>
<organism evidence="7 8">
    <name type="scientific">Hallerella succinigenes</name>
    <dbReference type="NCBI Taxonomy" id="1896222"/>
    <lineage>
        <taxon>Bacteria</taxon>
        <taxon>Pseudomonadati</taxon>
        <taxon>Fibrobacterota</taxon>
        <taxon>Fibrobacteria</taxon>
        <taxon>Fibrobacterales</taxon>
        <taxon>Fibrobacteraceae</taxon>
        <taxon>Hallerella</taxon>
    </lineage>
</organism>
<protein>
    <recommendedName>
        <fullName evidence="4 5">Large ribosomal subunit protein bL19</fullName>
    </recommendedName>
</protein>
<keyword evidence="2 5" id="KW-0689">Ribosomal protein</keyword>
<dbReference type="SUPFAM" id="SSF50104">
    <property type="entry name" value="Translation proteins SH3-like domain"/>
    <property type="match status" value="1"/>
</dbReference>
<evidence type="ECO:0000256" key="5">
    <source>
        <dbReference type="HAMAP-Rule" id="MF_00402"/>
    </source>
</evidence>